<protein>
    <submittedName>
        <fullName evidence="1">Uncharacterized protein</fullName>
    </submittedName>
</protein>
<keyword evidence="2" id="KW-1185">Reference proteome</keyword>
<organism evidence="1 2">
    <name type="scientific">Cannabis sativa</name>
    <name type="common">Hemp</name>
    <name type="synonym">Marijuana</name>
    <dbReference type="NCBI Taxonomy" id="3483"/>
    <lineage>
        <taxon>Eukaryota</taxon>
        <taxon>Viridiplantae</taxon>
        <taxon>Streptophyta</taxon>
        <taxon>Embryophyta</taxon>
        <taxon>Tracheophyta</taxon>
        <taxon>Spermatophyta</taxon>
        <taxon>Magnoliopsida</taxon>
        <taxon>eudicotyledons</taxon>
        <taxon>Gunneridae</taxon>
        <taxon>Pentapetalae</taxon>
        <taxon>rosids</taxon>
        <taxon>fabids</taxon>
        <taxon>Rosales</taxon>
        <taxon>Cannabaceae</taxon>
        <taxon>Cannabis</taxon>
    </lineage>
</organism>
<dbReference type="Gramene" id="evm.model.10.744">
    <property type="protein sequence ID" value="cds.evm.model.10.744"/>
    <property type="gene ID" value="evm.TU.10.744"/>
</dbReference>
<evidence type="ECO:0000313" key="1">
    <source>
        <dbReference type="EnsemblPlants" id="cds.evm.model.10.744"/>
    </source>
</evidence>
<dbReference type="Gene3D" id="3.10.10.10">
    <property type="entry name" value="HIV Type 1 Reverse Transcriptase, subunit A, domain 1"/>
    <property type="match status" value="1"/>
</dbReference>
<sequence length="120" mass="13799">MEEVEEVSISDEDPTRTIRVGRNLPLSIRENIINTIRRNQDVLAWSYLDMTGIDRNTICHAFNIREDATPVHEKGRLLDLVRAKVVKVEVDKLIAKNFFWEALYLAWLANPVLVLKPNGS</sequence>
<reference evidence="1" key="1">
    <citation type="submission" date="2021-03" db="UniProtKB">
        <authorList>
            <consortium name="EnsemblPlants"/>
        </authorList>
    </citation>
    <scope>IDENTIFICATION</scope>
</reference>
<dbReference type="Proteomes" id="UP000596661">
    <property type="component" value="Unassembled WGS sequence"/>
</dbReference>
<dbReference type="EMBL" id="UZAU01000811">
    <property type="status" value="NOT_ANNOTATED_CDS"/>
    <property type="molecule type" value="Genomic_DNA"/>
</dbReference>
<accession>A0A803QQ68</accession>
<dbReference type="AlphaFoldDB" id="A0A803QQ68"/>
<proteinExistence type="predicted"/>
<evidence type="ECO:0000313" key="2">
    <source>
        <dbReference type="Proteomes" id="UP000596661"/>
    </source>
</evidence>
<name>A0A803QQ68_CANSA</name>
<dbReference type="OMA" id="CHAFNIR"/>
<dbReference type="EnsemblPlants" id="evm.model.10.744">
    <property type="protein sequence ID" value="cds.evm.model.10.744"/>
    <property type="gene ID" value="evm.TU.10.744"/>
</dbReference>